<dbReference type="PANTHER" id="PTHR47354:SF1">
    <property type="entry name" value="CARNITINE MONOOXYGENASE REDUCTASE SUBUNIT"/>
    <property type="match status" value="1"/>
</dbReference>
<dbReference type="PROSITE" id="PS51085">
    <property type="entry name" value="2FE2S_FER_2"/>
    <property type="match status" value="1"/>
</dbReference>
<keyword evidence="3" id="KW-0479">Metal-binding</keyword>
<name>A0A562KA31_SPHWJ</name>
<dbReference type="Gene3D" id="3.40.50.80">
    <property type="entry name" value="Nucleotide-binding domain of ferredoxin-NADP reductase (FNR) module"/>
    <property type="match status" value="1"/>
</dbReference>
<dbReference type="PROSITE" id="PS51384">
    <property type="entry name" value="FAD_FR"/>
    <property type="match status" value="1"/>
</dbReference>
<dbReference type="Gene3D" id="3.10.20.30">
    <property type="match status" value="1"/>
</dbReference>
<protein>
    <submittedName>
        <fullName evidence="9">Phthalate 4,5-dioxygenase reductase subunit</fullName>
    </submittedName>
</protein>
<evidence type="ECO:0000313" key="9">
    <source>
        <dbReference type="EMBL" id="TWH92257.1"/>
    </source>
</evidence>
<gene>
    <name evidence="9" type="ORF">IQ35_02783</name>
</gene>
<evidence type="ECO:0000259" key="7">
    <source>
        <dbReference type="PROSITE" id="PS51085"/>
    </source>
</evidence>
<keyword evidence="1" id="KW-0285">Flavoprotein</keyword>
<feature type="domain" description="2Fe-2S ferredoxin-type" evidence="7">
    <location>
        <begin position="240"/>
        <end position="323"/>
    </location>
</feature>
<sequence length="323" mass="35672">MGEPSGMFGADSAELNLQVGKRRNLTPEVVEFTLVREDGGLLPPFTPGAHIAVQTPSGAVRQYSLVGDGDAPREYRIAIKLEPASRGGSSSMIGNALEGARLTVSEPKNDFEMEADSRYLFIAAGIGVTPIYSMARHADAQGADYRIIYLARSPDTAPYLEEMKEEFGERLQPHFTGGDSAKRYDFWDEFVQPRSERVYCCGPKTLIEEIRDVSGHWPEGKVRFEDFKPVEVVRADDVAFDVHLAKSNVRFTVPADRSIIEAMRENGIATVSSCESGTCGTCKTRLISGAVDHRDLVLRDDEKKDFIMTCVSRAREGELVLDL</sequence>
<evidence type="ECO:0000256" key="4">
    <source>
        <dbReference type="ARBA" id="ARBA00023002"/>
    </source>
</evidence>
<dbReference type="InterPro" id="IPR050415">
    <property type="entry name" value="MRET"/>
</dbReference>
<organism evidence="9 10">
    <name type="scientific">Sphingobium wenxiniae (strain DSM 21828 / CGMCC 1.7748 / JZ-1)</name>
    <dbReference type="NCBI Taxonomy" id="595605"/>
    <lineage>
        <taxon>Bacteria</taxon>
        <taxon>Pseudomonadati</taxon>
        <taxon>Pseudomonadota</taxon>
        <taxon>Alphaproteobacteria</taxon>
        <taxon>Sphingomonadales</taxon>
        <taxon>Sphingomonadaceae</taxon>
        <taxon>Sphingobium</taxon>
    </lineage>
</organism>
<dbReference type="CDD" id="cd00207">
    <property type="entry name" value="fer2"/>
    <property type="match status" value="1"/>
</dbReference>
<dbReference type="GO" id="GO:0046872">
    <property type="term" value="F:metal ion binding"/>
    <property type="evidence" value="ECO:0007669"/>
    <property type="project" value="UniProtKB-KW"/>
</dbReference>
<keyword evidence="9" id="KW-0223">Dioxygenase</keyword>
<dbReference type="PROSITE" id="PS00197">
    <property type="entry name" value="2FE2S_FER_1"/>
    <property type="match status" value="1"/>
</dbReference>
<dbReference type="CDD" id="cd06185">
    <property type="entry name" value="PDR_like"/>
    <property type="match status" value="1"/>
</dbReference>
<accession>A0A562KA31</accession>
<keyword evidence="2" id="KW-0001">2Fe-2S</keyword>
<dbReference type="InterPro" id="IPR039261">
    <property type="entry name" value="FNR_nucleotide-bd"/>
</dbReference>
<reference evidence="9 10" key="1">
    <citation type="journal article" date="2015" name="Stand. Genomic Sci.">
        <title>Genomic Encyclopedia of Bacterial and Archaeal Type Strains, Phase III: the genomes of soil and plant-associated and newly described type strains.</title>
        <authorList>
            <person name="Whitman W.B."/>
            <person name="Woyke T."/>
            <person name="Klenk H.P."/>
            <person name="Zhou Y."/>
            <person name="Lilburn T.G."/>
            <person name="Beck B.J."/>
            <person name="De Vos P."/>
            <person name="Vandamme P."/>
            <person name="Eisen J.A."/>
            <person name="Garrity G."/>
            <person name="Hugenholtz P."/>
            <person name="Kyrpides N.C."/>
        </authorList>
    </citation>
    <scope>NUCLEOTIDE SEQUENCE [LARGE SCALE GENOMIC DNA]</scope>
    <source>
        <strain evidence="9 10">CGMCC 1.7748</strain>
    </source>
</reference>
<dbReference type="Proteomes" id="UP000316624">
    <property type="component" value="Unassembled WGS sequence"/>
</dbReference>
<proteinExistence type="predicted"/>
<dbReference type="AlphaFoldDB" id="A0A562KA31"/>
<dbReference type="EMBL" id="VLKK01000010">
    <property type="protein sequence ID" value="TWH92257.1"/>
    <property type="molecule type" value="Genomic_DNA"/>
</dbReference>
<dbReference type="SUPFAM" id="SSF63380">
    <property type="entry name" value="Riboflavin synthase domain-like"/>
    <property type="match status" value="1"/>
</dbReference>
<dbReference type="InterPro" id="IPR006058">
    <property type="entry name" value="2Fe2S_fd_BS"/>
</dbReference>
<keyword evidence="6" id="KW-0411">Iron-sulfur</keyword>
<keyword evidence="10" id="KW-1185">Reference proteome</keyword>
<dbReference type="SUPFAM" id="SSF52343">
    <property type="entry name" value="Ferredoxin reductase-like, C-terminal NADP-linked domain"/>
    <property type="match status" value="1"/>
</dbReference>
<dbReference type="InterPro" id="IPR012675">
    <property type="entry name" value="Beta-grasp_dom_sf"/>
</dbReference>
<comment type="caution">
    <text evidence="9">The sequence shown here is derived from an EMBL/GenBank/DDBJ whole genome shotgun (WGS) entry which is preliminary data.</text>
</comment>
<evidence type="ECO:0000256" key="3">
    <source>
        <dbReference type="ARBA" id="ARBA00022723"/>
    </source>
</evidence>
<evidence type="ECO:0000256" key="1">
    <source>
        <dbReference type="ARBA" id="ARBA00022630"/>
    </source>
</evidence>
<evidence type="ECO:0000259" key="8">
    <source>
        <dbReference type="PROSITE" id="PS51384"/>
    </source>
</evidence>
<dbReference type="Gene3D" id="2.40.30.10">
    <property type="entry name" value="Translation factors"/>
    <property type="match status" value="1"/>
</dbReference>
<dbReference type="InterPro" id="IPR017927">
    <property type="entry name" value="FAD-bd_FR_type"/>
</dbReference>
<dbReference type="GO" id="GO:0051537">
    <property type="term" value="F:2 iron, 2 sulfur cluster binding"/>
    <property type="evidence" value="ECO:0007669"/>
    <property type="project" value="UniProtKB-KW"/>
</dbReference>
<dbReference type="PRINTS" id="PR00409">
    <property type="entry name" value="PHDIOXRDTASE"/>
</dbReference>
<dbReference type="SUPFAM" id="SSF54292">
    <property type="entry name" value="2Fe-2S ferredoxin-like"/>
    <property type="match status" value="1"/>
</dbReference>
<keyword evidence="5" id="KW-0408">Iron</keyword>
<dbReference type="InterPro" id="IPR036010">
    <property type="entry name" value="2Fe-2S_ferredoxin-like_sf"/>
</dbReference>
<evidence type="ECO:0000256" key="2">
    <source>
        <dbReference type="ARBA" id="ARBA00022714"/>
    </source>
</evidence>
<evidence type="ECO:0000256" key="5">
    <source>
        <dbReference type="ARBA" id="ARBA00023004"/>
    </source>
</evidence>
<evidence type="ECO:0000256" key="6">
    <source>
        <dbReference type="ARBA" id="ARBA00023014"/>
    </source>
</evidence>
<dbReference type="InterPro" id="IPR001041">
    <property type="entry name" value="2Fe-2S_ferredoxin-type"/>
</dbReference>
<dbReference type="Pfam" id="PF00111">
    <property type="entry name" value="Fer2"/>
    <property type="match status" value="1"/>
</dbReference>
<dbReference type="PANTHER" id="PTHR47354">
    <property type="entry name" value="NADH OXIDOREDUCTASE HCR"/>
    <property type="match status" value="1"/>
</dbReference>
<dbReference type="GO" id="GO:0051213">
    <property type="term" value="F:dioxygenase activity"/>
    <property type="evidence" value="ECO:0007669"/>
    <property type="project" value="UniProtKB-KW"/>
</dbReference>
<dbReference type="InterPro" id="IPR017938">
    <property type="entry name" value="Riboflavin_synthase-like_b-brl"/>
</dbReference>
<evidence type="ECO:0000313" key="10">
    <source>
        <dbReference type="Proteomes" id="UP000316624"/>
    </source>
</evidence>
<feature type="domain" description="FAD-binding FR-type" evidence="8">
    <location>
        <begin position="12"/>
        <end position="114"/>
    </location>
</feature>
<keyword evidence="4" id="KW-0560">Oxidoreductase</keyword>